<dbReference type="PANTHER" id="PTHR30566:SF25">
    <property type="entry name" value="INNER MEMBRANE PROTEIN"/>
    <property type="match status" value="1"/>
</dbReference>
<gene>
    <name evidence="4" type="ORF">WQQ_33720</name>
</gene>
<keyword evidence="2" id="KW-0812">Transmembrane</keyword>
<proteinExistence type="predicted"/>
<dbReference type="AlphaFoldDB" id="I8T760"/>
<evidence type="ECO:0000256" key="1">
    <source>
        <dbReference type="SAM" id="MobiDB-lite"/>
    </source>
</evidence>
<evidence type="ECO:0000313" key="5">
    <source>
        <dbReference type="Proteomes" id="UP000003704"/>
    </source>
</evidence>
<feature type="transmembrane region" description="Helical" evidence="2">
    <location>
        <begin position="15"/>
        <end position="36"/>
    </location>
</feature>
<dbReference type="PATRIC" id="fig|1172194.4.peg.3271"/>
<organism evidence="4 5">
    <name type="scientific">Hydrocarboniphaga effusa AP103</name>
    <dbReference type="NCBI Taxonomy" id="1172194"/>
    <lineage>
        <taxon>Bacteria</taxon>
        <taxon>Pseudomonadati</taxon>
        <taxon>Pseudomonadota</taxon>
        <taxon>Gammaproteobacteria</taxon>
        <taxon>Nevskiales</taxon>
        <taxon>Nevskiaceae</taxon>
        <taxon>Hydrocarboniphaga</taxon>
    </lineage>
</organism>
<keyword evidence="2" id="KW-0472">Membrane</keyword>
<dbReference type="GO" id="GO:0008381">
    <property type="term" value="F:mechanosensitive monoatomic ion channel activity"/>
    <property type="evidence" value="ECO:0007669"/>
    <property type="project" value="UniProtKB-ARBA"/>
</dbReference>
<reference evidence="4 5" key="1">
    <citation type="journal article" date="2012" name="J. Bacteriol.">
        <title>Genome Sequence of n-Alkane-Degrading Hydrocarboniphaga effusa Strain AP103T (ATCC BAA-332T).</title>
        <authorList>
            <person name="Chang H.K."/>
            <person name="Zylstra G.J."/>
            <person name="Chae J.C."/>
        </authorList>
    </citation>
    <scope>NUCLEOTIDE SEQUENCE [LARGE SCALE GENOMIC DNA]</scope>
    <source>
        <strain evidence="4 5">AP103</strain>
    </source>
</reference>
<sequence>MNGLLDYLRNQAPPWAWTGFAAAVALLVVLLVMRIFRLAATRATSHHSVLGLIVRRTEVPLTFVVSMIALNVVLQAAPNDLTAIGPVRHGIGVTLIAAMTIFLLRCVRVAGEAIVAMNPYDAADNLRARSLLTQTKVLTRTLYGVILLIGTSIALMTFPGVRQVGASLLASAGIAGLAVGLAAKPVLGNMLAGLQIALTQPIRIDDVLVLEGEWGRVEEINGTYVVVAIWDQRRLVVPLQYFIEKPFQNWTRKTSQILGTVMLWVDYRLPVDPVRAEVTRLCEQDKDWDGRVGIVQVTDTSNSTMQLRVLLSSENSGRNFDLRCRVREGLIAFIAREYPLYLPHLRAEIMKGEAPEAVPSPIPEPHAPESSPTPTAPQTHEPPPAPIAASGTGAAPAPN</sequence>
<feature type="region of interest" description="Disordered" evidence="1">
    <location>
        <begin position="355"/>
        <end position="399"/>
    </location>
</feature>
<feature type="transmembrane region" description="Helical" evidence="2">
    <location>
        <begin position="89"/>
        <end position="107"/>
    </location>
</feature>
<dbReference type="RefSeq" id="WP_007186311.1">
    <property type="nucleotide sequence ID" value="NZ_AKGD01000002.1"/>
</dbReference>
<keyword evidence="2" id="KW-1133">Transmembrane helix</keyword>
<evidence type="ECO:0000313" key="4">
    <source>
        <dbReference type="EMBL" id="EIT69790.1"/>
    </source>
</evidence>
<dbReference type="InterPro" id="IPR010920">
    <property type="entry name" value="LSM_dom_sf"/>
</dbReference>
<dbReference type="PANTHER" id="PTHR30566">
    <property type="entry name" value="YNAI-RELATED MECHANOSENSITIVE ION CHANNEL"/>
    <property type="match status" value="1"/>
</dbReference>
<dbReference type="Pfam" id="PF00924">
    <property type="entry name" value="MS_channel_2nd"/>
    <property type="match status" value="1"/>
</dbReference>
<protein>
    <recommendedName>
        <fullName evidence="3">Mechanosensitive ion channel MscS domain-containing protein</fullName>
    </recommendedName>
</protein>
<dbReference type="GO" id="GO:0016020">
    <property type="term" value="C:membrane"/>
    <property type="evidence" value="ECO:0007669"/>
    <property type="project" value="InterPro"/>
</dbReference>
<dbReference type="STRING" id="1172194.WQQ_33720"/>
<evidence type="ECO:0000256" key="2">
    <source>
        <dbReference type="SAM" id="Phobius"/>
    </source>
</evidence>
<accession>I8T760</accession>
<feature type="transmembrane region" description="Helical" evidence="2">
    <location>
        <begin position="57"/>
        <end position="77"/>
    </location>
</feature>
<dbReference type="EMBL" id="AKGD01000002">
    <property type="protein sequence ID" value="EIT69790.1"/>
    <property type="molecule type" value="Genomic_DNA"/>
</dbReference>
<dbReference type="Gene3D" id="1.10.287.1260">
    <property type="match status" value="1"/>
</dbReference>
<dbReference type="Proteomes" id="UP000003704">
    <property type="component" value="Unassembled WGS sequence"/>
</dbReference>
<feature type="domain" description="Mechanosensitive ion channel MscS" evidence="3">
    <location>
        <begin position="186"/>
        <end position="252"/>
    </location>
</feature>
<keyword evidence="5" id="KW-1185">Reference proteome</keyword>
<feature type="transmembrane region" description="Helical" evidence="2">
    <location>
        <begin position="137"/>
        <end position="158"/>
    </location>
</feature>
<evidence type="ECO:0000259" key="3">
    <source>
        <dbReference type="Pfam" id="PF00924"/>
    </source>
</evidence>
<comment type="caution">
    <text evidence="4">The sequence shown here is derived from an EMBL/GenBank/DDBJ whole genome shotgun (WGS) entry which is preliminary data.</text>
</comment>
<name>I8T760_9GAMM</name>
<dbReference type="SUPFAM" id="SSF50182">
    <property type="entry name" value="Sm-like ribonucleoproteins"/>
    <property type="match status" value="1"/>
</dbReference>
<dbReference type="InterPro" id="IPR006685">
    <property type="entry name" value="MscS_channel_2nd"/>
</dbReference>